<gene>
    <name evidence="8" type="ORF">C5F46_12990</name>
</gene>
<dbReference type="Proteomes" id="UP000241899">
    <property type="component" value="Unassembled WGS sequence"/>
</dbReference>
<feature type="chain" id="PRO_5015371781" description="Serine protease" evidence="6">
    <location>
        <begin position="18"/>
        <end position="257"/>
    </location>
</feature>
<dbReference type="InterPro" id="IPR001254">
    <property type="entry name" value="Trypsin_dom"/>
</dbReference>
<proteinExistence type="inferred from homology"/>
<dbReference type="InterPro" id="IPR018114">
    <property type="entry name" value="TRYPSIN_HIS"/>
</dbReference>
<dbReference type="GO" id="GO:0004252">
    <property type="term" value="F:serine-type endopeptidase activity"/>
    <property type="evidence" value="ECO:0007669"/>
    <property type="project" value="InterPro"/>
</dbReference>
<dbReference type="EMBL" id="PZKF01000036">
    <property type="protein sequence ID" value="PTE16264.1"/>
    <property type="molecule type" value="Genomic_DNA"/>
</dbReference>
<feature type="signal peptide" evidence="6">
    <location>
        <begin position="1"/>
        <end position="17"/>
    </location>
</feature>
<name>A0A2T4JEC1_9RHOB</name>
<protein>
    <recommendedName>
        <fullName evidence="6">Serine protease</fullName>
        <ecNumber evidence="6">3.4.21.-</ecNumber>
    </recommendedName>
</protein>
<dbReference type="InterPro" id="IPR043504">
    <property type="entry name" value="Peptidase_S1_PA_chymotrypsin"/>
</dbReference>
<dbReference type="OrthoDB" id="267336at2"/>
<dbReference type="SUPFAM" id="SSF50494">
    <property type="entry name" value="Trypsin-like serine proteases"/>
    <property type="match status" value="1"/>
</dbReference>
<evidence type="ECO:0000256" key="6">
    <source>
        <dbReference type="RuleBase" id="RU004296"/>
    </source>
</evidence>
<dbReference type="InterPro" id="IPR009003">
    <property type="entry name" value="Peptidase_S1_PA"/>
</dbReference>
<evidence type="ECO:0000256" key="4">
    <source>
        <dbReference type="ARBA" id="ARBA00022801"/>
    </source>
</evidence>
<dbReference type="EC" id="3.4.21.-" evidence="6"/>
<evidence type="ECO:0000256" key="3">
    <source>
        <dbReference type="ARBA" id="ARBA00022729"/>
    </source>
</evidence>
<dbReference type="PRINTS" id="PR00839">
    <property type="entry name" value="V8PROTEASE"/>
</dbReference>
<keyword evidence="9" id="KW-1185">Reference proteome</keyword>
<reference evidence="8 9" key="1">
    <citation type="submission" date="2018-03" db="EMBL/GenBank/DDBJ databases">
        <title>Rhodobacter veldkampii.</title>
        <authorList>
            <person name="Meyer T.E."/>
            <person name="Miller S."/>
            <person name="Lodha T."/>
            <person name="Gandham S."/>
            <person name="Chintalapati S."/>
            <person name="Chintalapati V.R."/>
        </authorList>
    </citation>
    <scope>NUCLEOTIDE SEQUENCE [LARGE SCALE GENOMIC DNA]</scope>
    <source>
        <strain evidence="8 9">DSM 11550</strain>
    </source>
</reference>
<feature type="domain" description="Peptidase S1" evidence="7">
    <location>
        <begin position="15"/>
        <end position="235"/>
    </location>
</feature>
<comment type="caution">
    <text evidence="8">The sequence shown here is derived from an EMBL/GenBank/DDBJ whole genome shotgun (WGS) entry which is preliminary data.</text>
</comment>
<dbReference type="PANTHER" id="PTHR15462:SF8">
    <property type="entry name" value="SERINE PROTEASE"/>
    <property type="match status" value="1"/>
</dbReference>
<dbReference type="Pfam" id="PF00089">
    <property type="entry name" value="Trypsin"/>
    <property type="match status" value="1"/>
</dbReference>
<accession>A0A2T4JEC1</accession>
<evidence type="ECO:0000259" key="7">
    <source>
        <dbReference type="PROSITE" id="PS50240"/>
    </source>
</evidence>
<dbReference type="PROSITE" id="PS00134">
    <property type="entry name" value="TRYPSIN_HIS"/>
    <property type="match status" value="1"/>
</dbReference>
<dbReference type="AlphaFoldDB" id="A0A2T4JEC1"/>
<comment type="similarity">
    <text evidence="1 6">Belongs to the peptidase S1B family.</text>
</comment>
<dbReference type="InterPro" id="IPR050966">
    <property type="entry name" value="Glutamyl_endopeptidase"/>
</dbReference>
<evidence type="ECO:0000256" key="5">
    <source>
        <dbReference type="ARBA" id="ARBA00022825"/>
    </source>
</evidence>
<evidence type="ECO:0000256" key="1">
    <source>
        <dbReference type="ARBA" id="ARBA00008764"/>
    </source>
</evidence>
<dbReference type="GO" id="GO:0006508">
    <property type="term" value="P:proteolysis"/>
    <property type="evidence" value="ECO:0007669"/>
    <property type="project" value="UniProtKB-KW"/>
</dbReference>
<sequence>MRRLTLILSLFAAPALAGETGLITLVTGDDSRGWEAVGRLDLGGNSFCTGALIAPDLVLTAAHCLYSPVTGALIDAGQVQFRAGWRNGRAVAYRGARRALVHPDYLYTRSDRIDRVAHDIALVELDQPIRLPAIRPFATAKGPRPGTEVGVVSYALDRSEAPSLQEVCTVLHRQGAVLMLSCSVEFGASGAPVFLMGPGAPQIVSLVSAKAEVAGQRISLGTVVEDVDTLRAALGQRRGLGLPGQATDTGGARFIRP</sequence>
<evidence type="ECO:0000313" key="8">
    <source>
        <dbReference type="EMBL" id="PTE16264.1"/>
    </source>
</evidence>
<organism evidence="8 9">
    <name type="scientific">Phaeovulum veldkampii DSM 11550</name>
    <dbReference type="NCBI Taxonomy" id="1185920"/>
    <lineage>
        <taxon>Bacteria</taxon>
        <taxon>Pseudomonadati</taxon>
        <taxon>Pseudomonadota</taxon>
        <taxon>Alphaproteobacteria</taxon>
        <taxon>Rhodobacterales</taxon>
        <taxon>Paracoccaceae</taxon>
        <taxon>Phaeovulum</taxon>
    </lineage>
</organism>
<dbReference type="InterPro" id="IPR008256">
    <property type="entry name" value="Peptidase_S1B"/>
</dbReference>
<dbReference type="RefSeq" id="WP_107325773.1">
    <property type="nucleotide sequence ID" value="NZ_NHSP01000071.1"/>
</dbReference>
<keyword evidence="3 6" id="KW-0732">Signal</keyword>
<dbReference type="Gene3D" id="2.40.10.10">
    <property type="entry name" value="Trypsin-like serine proteases"/>
    <property type="match status" value="2"/>
</dbReference>
<keyword evidence="4 6" id="KW-0378">Hydrolase</keyword>
<keyword evidence="5 6" id="KW-0720">Serine protease</keyword>
<dbReference type="PROSITE" id="PS50240">
    <property type="entry name" value="TRYPSIN_DOM"/>
    <property type="match status" value="1"/>
</dbReference>
<dbReference type="SMART" id="SM00020">
    <property type="entry name" value="Tryp_SPc"/>
    <property type="match status" value="1"/>
</dbReference>
<dbReference type="PANTHER" id="PTHR15462">
    <property type="entry name" value="SERINE PROTEASE"/>
    <property type="match status" value="1"/>
</dbReference>
<evidence type="ECO:0000313" key="9">
    <source>
        <dbReference type="Proteomes" id="UP000241899"/>
    </source>
</evidence>
<evidence type="ECO:0000256" key="2">
    <source>
        <dbReference type="ARBA" id="ARBA00022670"/>
    </source>
</evidence>
<keyword evidence="2 6" id="KW-0645">Protease</keyword>